<dbReference type="AlphaFoldDB" id="A0A6C0JU75"/>
<dbReference type="Gene3D" id="1.20.272.50">
    <property type="entry name" value="Bacteriophage clamp loader A subunit, A' domain"/>
    <property type="match status" value="1"/>
</dbReference>
<name>A0A6C0JU75_9ZZZZ</name>
<dbReference type="GO" id="GO:0006260">
    <property type="term" value="P:DNA replication"/>
    <property type="evidence" value="ECO:0007669"/>
    <property type="project" value="InterPro"/>
</dbReference>
<sequence length="126" mass="14950">MTVWDFTNAIMLNKKQLLDNVTEKEFIPYIINKTLSYHRDCIFYANEMNSRSYLSKNMQNDFYLNAIKPRKRPFIKWSKQIDDVVVDLVKDFFGCSVRQAREILPLMDDSKIDFIKQKIDKGGLND</sequence>
<dbReference type="InterPro" id="IPR031868">
    <property type="entry name" value="Phage_clamp_gp62"/>
</dbReference>
<evidence type="ECO:0008006" key="2">
    <source>
        <dbReference type="Google" id="ProtNLM"/>
    </source>
</evidence>
<dbReference type="EMBL" id="MN740699">
    <property type="protein sequence ID" value="QHU08923.1"/>
    <property type="molecule type" value="Genomic_DNA"/>
</dbReference>
<dbReference type="Pfam" id="PF16790">
    <property type="entry name" value="Phage_clamp_A"/>
    <property type="match status" value="1"/>
</dbReference>
<evidence type="ECO:0000313" key="1">
    <source>
        <dbReference type="EMBL" id="QHU08923.1"/>
    </source>
</evidence>
<dbReference type="GO" id="GO:0003677">
    <property type="term" value="F:DNA binding"/>
    <property type="evidence" value="ECO:0007669"/>
    <property type="project" value="InterPro"/>
</dbReference>
<reference evidence="1" key="1">
    <citation type="journal article" date="2020" name="Nature">
        <title>Giant virus diversity and host interactions through global metagenomics.</title>
        <authorList>
            <person name="Schulz F."/>
            <person name="Roux S."/>
            <person name="Paez-Espino D."/>
            <person name="Jungbluth S."/>
            <person name="Walsh D.A."/>
            <person name="Denef V.J."/>
            <person name="McMahon K.D."/>
            <person name="Konstantinidis K.T."/>
            <person name="Eloe-Fadrosh E.A."/>
            <person name="Kyrpides N.C."/>
            <person name="Woyke T."/>
        </authorList>
    </citation>
    <scope>NUCLEOTIDE SEQUENCE</scope>
    <source>
        <strain evidence="1">GVMAG-S-1064190-84</strain>
    </source>
</reference>
<accession>A0A6C0JU75</accession>
<protein>
    <recommendedName>
        <fullName evidence="2">DNA polymerase</fullName>
    </recommendedName>
</protein>
<proteinExistence type="predicted"/>
<organism evidence="1">
    <name type="scientific">viral metagenome</name>
    <dbReference type="NCBI Taxonomy" id="1070528"/>
    <lineage>
        <taxon>unclassified sequences</taxon>
        <taxon>metagenomes</taxon>
        <taxon>organismal metagenomes</taxon>
    </lineage>
</organism>